<reference evidence="2 3" key="1">
    <citation type="submission" date="2013-10" db="EMBL/GenBank/DDBJ databases">
        <authorList>
            <person name="Wang G."/>
            <person name="Zhuang W."/>
        </authorList>
    </citation>
    <scope>NUCLEOTIDE SEQUENCE [LARGE SCALE GENOMIC DNA]</scope>
    <source>
        <strain evidence="2 3">DSM 20118</strain>
    </source>
</reference>
<feature type="transmembrane region" description="Helical" evidence="1">
    <location>
        <begin position="99"/>
        <end position="118"/>
    </location>
</feature>
<keyword evidence="1" id="KW-0812">Transmembrane</keyword>
<gene>
    <name evidence="2" type="ORF">Q760_14445</name>
</gene>
<proteinExistence type="predicted"/>
<evidence type="ECO:0000256" key="1">
    <source>
        <dbReference type="SAM" id="Phobius"/>
    </source>
</evidence>
<dbReference type="AlphaFoldDB" id="A0A0A0B7Y8"/>
<evidence type="ECO:0000313" key="2">
    <source>
        <dbReference type="EMBL" id="KGM02287.1"/>
    </source>
</evidence>
<organism evidence="2 3">
    <name type="scientific">Cellulomonas cellasea DSM 20118</name>
    <dbReference type="NCBI Taxonomy" id="1408250"/>
    <lineage>
        <taxon>Bacteria</taxon>
        <taxon>Bacillati</taxon>
        <taxon>Actinomycetota</taxon>
        <taxon>Actinomycetes</taxon>
        <taxon>Micrococcales</taxon>
        <taxon>Cellulomonadaceae</taxon>
        <taxon>Cellulomonas</taxon>
    </lineage>
</organism>
<name>A0A0A0B7Y8_9CELL</name>
<dbReference type="STRING" id="1408250.Q760_14445"/>
<keyword evidence="1" id="KW-1133">Transmembrane helix</keyword>
<dbReference type="EMBL" id="AXNT01000055">
    <property type="protein sequence ID" value="KGM02287.1"/>
    <property type="molecule type" value="Genomic_DNA"/>
</dbReference>
<feature type="transmembrane region" description="Helical" evidence="1">
    <location>
        <begin position="72"/>
        <end position="90"/>
    </location>
</feature>
<accession>A0A0A0B7Y8</accession>
<dbReference type="Proteomes" id="UP000029833">
    <property type="component" value="Unassembled WGS sequence"/>
</dbReference>
<sequence>MWRMTTLYYVLLVLHLVGWAIVLGGVLATMRDRVLPRGALHGILTALVTGVLMVGLASSGAADVGEPDNTKIAVKLLVAVVVTALVVQGVRKPAKVTNGLLGAIAGLTALNVGIAVLWR</sequence>
<protein>
    <recommendedName>
        <fullName evidence="4">Integral membrane protein</fullName>
    </recommendedName>
</protein>
<comment type="caution">
    <text evidence="2">The sequence shown here is derived from an EMBL/GenBank/DDBJ whole genome shotgun (WGS) entry which is preliminary data.</text>
</comment>
<feature type="transmembrane region" description="Helical" evidence="1">
    <location>
        <begin position="39"/>
        <end position="60"/>
    </location>
</feature>
<keyword evidence="3" id="KW-1185">Reference proteome</keyword>
<evidence type="ECO:0008006" key="4">
    <source>
        <dbReference type="Google" id="ProtNLM"/>
    </source>
</evidence>
<feature type="transmembrane region" description="Helical" evidence="1">
    <location>
        <begin position="6"/>
        <end position="27"/>
    </location>
</feature>
<evidence type="ECO:0000313" key="3">
    <source>
        <dbReference type="Proteomes" id="UP000029833"/>
    </source>
</evidence>
<keyword evidence="1" id="KW-0472">Membrane</keyword>